<dbReference type="AlphaFoldDB" id="F8AHW1"/>
<dbReference type="eggNOG" id="arCOG07090">
    <property type="taxonomic scope" value="Archaea"/>
</dbReference>
<dbReference type="STRING" id="529709.PYCH_05600"/>
<keyword evidence="1" id="KW-1133">Transmembrane helix</keyword>
<protein>
    <submittedName>
        <fullName evidence="2">Uncharacterized protein</fullName>
    </submittedName>
</protein>
<dbReference type="Proteomes" id="UP000008386">
    <property type="component" value="Chromosome"/>
</dbReference>
<name>F8AHW1_PYRYC</name>
<accession>F8AHW1</accession>
<feature type="transmembrane region" description="Helical" evidence="1">
    <location>
        <begin position="208"/>
        <end position="227"/>
    </location>
</feature>
<gene>
    <name evidence="2" type="ordered locus">PYCH_05600</name>
</gene>
<dbReference type="GeneID" id="10837136"/>
<dbReference type="HOGENOM" id="CLU_1178171_0_0_2"/>
<feature type="transmembrane region" description="Helical" evidence="1">
    <location>
        <begin position="33"/>
        <end position="56"/>
    </location>
</feature>
<feature type="transmembrane region" description="Helical" evidence="1">
    <location>
        <begin position="101"/>
        <end position="127"/>
    </location>
</feature>
<evidence type="ECO:0000313" key="3">
    <source>
        <dbReference type="Proteomes" id="UP000008386"/>
    </source>
</evidence>
<reference evidence="2 3" key="1">
    <citation type="journal article" date="2011" name="J. Bacteriol.">
        <title>Complete genome sequence of the obligate piezophilic hyperthermophilic archaeon Pyrococcus yayanosii CH1.</title>
        <authorList>
            <person name="Jun X."/>
            <person name="Lupeng L."/>
            <person name="Minjuan X."/>
            <person name="Oger P."/>
            <person name="Fengping W."/>
            <person name="Jebbar M."/>
            <person name="Xiang X."/>
        </authorList>
    </citation>
    <scope>NUCLEOTIDE SEQUENCE [LARGE SCALE GENOMIC DNA]</scope>
    <source>
        <strain evidence="3">CH1 / JCM 16557</strain>
    </source>
</reference>
<feature type="transmembrane region" description="Helical" evidence="1">
    <location>
        <begin position="7"/>
        <end position="27"/>
    </location>
</feature>
<keyword evidence="1" id="KW-0812">Transmembrane</keyword>
<dbReference type="OrthoDB" id="85827at2157"/>
<keyword evidence="3" id="KW-1185">Reference proteome</keyword>
<dbReference type="KEGG" id="pya:PYCH_05600"/>
<dbReference type="RefSeq" id="WP_013905305.1">
    <property type="nucleotide sequence ID" value="NC_015680.1"/>
</dbReference>
<proteinExistence type="predicted"/>
<feature type="transmembrane region" description="Helical" evidence="1">
    <location>
        <begin position="164"/>
        <end position="188"/>
    </location>
</feature>
<feature type="transmembrane region" description="Helical" evidence="1">
    <location>
        <begin position="234"/>
        <end position="254"/>
    </location>
</feature>
<keyword evidence="1" id="KW-0472">Membrane</keyword>
<organism evidence="2 3">
    <name type="scientific">Pyrococcus yayanosii (strain CH1 / JCM 16557)</name>
    <dbReference type="NCBI Taxonomy" id="529709"/>
    <lineage>
        <taxon>Archaea</taxon>
        <taxon>Methanobacteriati</taxon>
        <taxon>Methanobacteriota</taxon>
        <taxon>Thermococci</taxon>
        <taxon>Thermococcales</taxon>
        <taxon>Thermococcaceae</taxon>
        <taxon>Pyrococcus</taxon>
    </lineage>
</organism>
<dbReference type="EMBL" id="CP002779">
    <property type="protein sequence ID" value="AEH24248.1"/>
    <property type="molecule type" value="Genomic_DNA"/>
</dbReference>
<feature type="transmembrane region" description="Helical" evidence="1">
    <location>
        <begin position="133"/>
        <end position="152"/>
    </location>
</feature>
<evidence type="ECO:0000313" key="2">
    <source>
        <dbReference type="EMBL" id="AEH24248.1"/>
    </source>
</evidence>
<evidence type="ECO:0000256" key="1">
    <source>
        <dbReference type="SAM" id="Phobius"/>
    </source>
</evidence>
<sequence>MRRRKIILKIFVFPVVLFAVLFGFAWVKLGVITLEWVLSTVLLFVLMVASMVFFLARILEKHGYRKRDIKRIDEILEEHWDEPWDSGYLKYDVQECIAHHLILWGIFSTSLLGFHDVFLAIMAFVGLAFLMVVMYPVFATMVVWIIVLPLYFLRSKRTDDGFEFVGKTSLASTLAIPVIWAVSSYVLTQNYPEDVLRMFNAVVRNAEGFLILSVLNTLFGFLGVYLPRRGGRRILTIVLLSLAVAMLFVVWSILQPLNSAGGI</sequence>